<feature type="transmembrane region" description="Helical" evidence="1">
    <location>
        <begin position="6"/>
        <end position="31"/>
    </location>
</feature>
<protein>
    <submittedName>
        <fullName evidence="2">Uncharacterized protein</fullName>
    </submittedName>
</protein>
<name>A0A0F7WSY4_CHLPN</name>
<keyword evidence="1" id="KW-1133">Transmembrane helix</keyword>
<evidence type="ECO:0000313" key="2">
    <source>
        <dbReference type="EMBL" id="CRI42651.1"/>
    </source>
</evidence>
<gene>
    <name evidence="2" type="ORF">BN1224_DC9_BS_01340</name>
</gene>
<dbReference type="EMBL" id="LN847049">
    <property type="protein sequence ID" value="CRI42651.1"/>
    <property type="molecule type" value="Genomic_DNA"/>
</dbReference>
<proteinExistence type="predicted"/>
<organism evidence="2">
    <name type="scientific">Chlamydia pneumoniae</name>
    <name type="common">Chlamydophila pneumoniae</name>
    <dbReference type="NCBI Taxonomy" id="83558"/>
    <lineage>
        <taxon>Bacteria</taxon>
        <taxon>Pseudomonadati</taxon>
        <taxon>Chlamydiota</taxon>
        <taxon>Chlamydiia</taxon>
        <taxon>Chlamydiales</taxon>
        <taxon>Chlamydiaceae</taxon>
        <taxon>Chlamydia/Chlamydophila group</taxon>
        <taxon>Chlamydia</taxon>
    </lineage>
</organism>
<reference evidence="2" key="1">
    <citation type="submission" date="2015-05" db="EMBL/GenBank/DDBJ databases">
        <authorList>
            <person name="Rattei Thomas"/>
        </authorList>
    </citation>
    <scope>NUCLEOTIDE SEQUENCE</scope>
    <source>
        <strain evidence="2">DC9</strain>
    </source>
</reference>
<keyword evidence="1" id="KW-0472">Membrane</keyword>
<keyword evidence="1" id="KW-0812">Transmembrane</keyword>
<dbReference type="AlphaFoldDB" id="A0A0F7WSY4"/>
<evidence type="ECO:0000256" key="1">
    <source>
        <dbReference type="SAM" id="Phobius"/>
    </source>
</evidence>
<sequence>MDNYLLGSLIFCCVLLSIGMCTIFVMTICFLRQLNKILKNIHRVTTILNFEAKILAPLMLGKKLLCGWLKKRKNRGSLSEDIDELLDEKKQRSWKKNLGQGIKWCAALVLIWKVFRNKD</sequence>
<accession>A0A0F7WSY4</accession>